<dbReference type="Gene3D" id="3.40.50.720">
    <property type="entry name" value="NAD(P)-binding Rossmann-like Domain"/>
    <property type="match status" value="1"/>
</dbReference>
<dbReference type="SUPFAM" id="SSF51735">
    <property type="entry name" value="NAD(P)-binding Rossmann-fold domains"/>
    <property type="match status" value="1"/>
</dbReference>
<dbReference type="PANTHER" id="PTHR43162:SF1">
    <property type="entry name" value="PRESTALK A DIFFERENTIATION PROTEIN A"/>
    <property type="match status" value="1"/>
</dbReference>
<organism evidence="2 3">
    <name type="scientific">Penicillium angulare</name>
    <dbReference type="NCBI Taxonomy" id="116970"/>
    <lineage>
        <taxon>Eukaryota</taxon>
        <taxon>Fungi</taxon>
        <taxon>Dikarya</taxon>
        <taxon>Ascomycota</taxon>
        <taxon>Pezizomycotina</taxon>
        <taxon>Eurotiomycetes</taxon>
        <taxon>Eurotiomycetidae</taxon>
        <taxon>Eurotiales</taxon>
        <taxon>Aspergillaceae</taxon>
        <taxon>Penicillium</taxon>
    </lineage>
</organism>
<dbReference type="PANTHER" id="PTHR43162">
    <property type="match status" value="1"/>
</dbReference>
<protein>
    <recommendedName>
        <fullName evidence="1">NmrA-like domain-containing protein</fullName>
    </recommendedName>
</protein>
<evidence type="ECO:0000313" key="2">
    <source>
        <dbReference type="EMBL" id="KAJ5093765.1"/>
    </source>
</evidence>
<dbReference type="InterPro" id="IPR036291">
    <property type="entry name" value="NAD(P)-bd_dom_sf"/>
</dbReference>
<dbReference type="Pfam" id="PF05368">
    <property type="entry name" value="NmrA"/>
    <property type="match status" value="1"/>
</dbReference>
<evidence type="ECO:0000259" key="1">
    <source>
        <dbReference type="Pfam" id="PF05368"/>
    </source>
</evidence>
<dbReference type="Proteomes" id="UP001149165">
    <property type="component" value="Unassembled WGS sequence"/>
</dbReference>
<comment type="caution">
    <text evidence="2">The sequence shown here is derived from an EMBL/GenBank/DDBJ whole genome shotgun (WGS) entry which is preliminary data.</text>
</comment>
<name>A0A9W9K5R4_9EURO</name>
<reference evidence="2" key="1">
    <citation type="submission" date="2022-11" db="EMBL/GenBank/DDBJ databases">
        <authorList>
            <person name="Petersen C."/>
        </authorList>
    </citation>
    <scope>NUCLEOTIDE SEQUENCE</scope>
    <source>
        <strain evidence="2">IBT 30069</strain>
    </source>
</reference>
<dbReference type="EMBL" id="JAPQKH010000006">
    <property type="protein sequence ID" value="KAJ5093765.1"/>
    <property type="molecule type" value="Genomic_DNA"/>
</dbReference>
<reference evidence="2" key="2">
    <citation type="journal article" date="2023" name="IMA Fungus">
        <title>Comparative genomic study of the Penicillium genus elucidates a diverse pangenome and 15 lateral gene transfer events.</title>
        <authorList>
            <person name="Petersen C."/>
            <person name="Sorensen T."/>
            <person name="Nielsen M.R."/>
            <person name="Sondergaard T.E."/>
            <person name="Sorensen J.L."/>
            <person name="Fitzpatrick D.A."/>
            <person name="Frisvad J.C."/>
            <person name="Nielsen K.L."/>
        </authorList>
    </citation>
    <scope>NUCLEOTIDE SEQUENCE</scope>
    <source>
        <strain evidence="2">IBT 30069</strain>
    </source>
</reference>
<dbReference type="OrthoDB" id="419598at2759"/>
<feature type="domain" description="NmrA-like" evidence="1">
    <location>
        <begin position="142"/>
        <end position="392"/>
    </location>
</feature>
<dbReference type="InterPro" id="IPR008030">
    <property type="entry name" value="NmrA-like"/>
</dbReference>
<sequence length="435" mass="48379">MDISAISLDVIHDLNPFKVVLAAPCINNHIVKTHKAIIHQLAGQGTLSTWTRLQDRQPAKEDRRFVHTNYPTKPGVEITMLQGQSERNCEEPKPWNGTQTSEFGLMNKYPAQFALKRHVSHFLSHLFSNPFVKLHTMSSPRKVIVFGATGAIGSVAALQAHKEGAQVSIAVRDTTKPIPVLDGLPIEKVQADLTKPETLTAAVRQTGATAAYIYAVFDQPDRMVGSLTALKEAGITFIVFLSSYTVHKDPRLISPDNYVSYVHGQVEISLEEVFGTENFVTIRPAFFSSNVFWFYPGILAGEVKHPNPGCVFDYISTDDIGRVSGVILANGSQEHAVYLAGPEKINFTEAFNILGEVLGKNIKTTLTPVPEVKAEMVKLGIPEPVAQWIVTDETENAGSFYLLPWYQQSIDNIKKYTKRDPVSFREWAQDNKKRF</sequence>
<proteinExistence type="predicted"/>
<accession>A0A9W9K5R4</accession>
<gene>
    <name evidence="2" type="ORF">N7456_009626</name>
</gene>
<dbReference type="InterPro" id="IPR051604">
    <property type="entry name" value="Ergot_Alk_Oxidoreductase"/>
</dbReference>
<dbReference type="AlphaFoldDB" id="A0A9W9K5R4"/>
<evidence type="ECO:0000313" key="3">
    <source>
        <dbReference type="Proteomes" id="UP001149165"/>
    </source>
</evidence>
<keyword evidence="3" id="KW-1185">Reference proteome</keyword>